<dbReference type="Proteomes" id="UP000184488">
    <property type="component" value="Unassembled WGS sequence"/>
</dbReference>
<dbReference type="InterPro" id="IPR016181">
    <property type="entry name" value="Acyl_CoA_acyltransferase"/>
</dbReference>
<accession>A0A1M6CNC7</accession>
<evidence type="ECO:0000313" key="1">
    <source>
        <dbReference type="EMBL" id="SHI62506.1"/>
    </source>
</evidence>
<evidence type="ECO:0000313" key="2">
    <source>
        <dbReference type="Proteomes" id="UP000184488"/>
    </source>
</evidence>
<dbReference type="RefSeq" id="WP_073309195.1">
    <property type="nucleotide sequence ID" value="NZ_FQZI01000002.1"/>
</dbReference>
<sequence>MSQFTIKKYESKFYDLWNQFVADSKNGTFLFHRDFMEYHSDRFEDCSLLVFDEKDKLVGILPANRVGNELYSHQGLTYGGLILGKKSGGEYVEQIYNSLLNFFKKEGLETFFLKLPSLFYSQTGFSGLDYFLFKSKAQLCKRDMNLVLDFSKKLNISKSKLKQFNKVSKLSLEIINEDDFTSFWQNVLVPKLKQKFNAKPVHSVDEIMYLKNKFPNNIEQYSVYDNHEIIAGITIFKSQDGIKSQYGAATKKGESLRALDYLFISLIEKFQNEGKSFFDMGIVNDLDEYNKGMLKQKEELGCRIYSQDSYKLSL</sequence>
<dbReference type="SUPFAM" id="SSF55729">
    <property type="entry name" value="Acyl-CoA N-acyltransferases (Nat)"/>
    <property type="match status" value="1"/>
</dbReference>
<dbReference type="AlphaFoldDB" id="A0A1M6CNC7"/>
<evidence type="ECO:0008006" key="3">
    <source>
        <dbReference type="Google" id="ProtNLM"/>
    </source>
</evidence>
<organism evidence="1 2">
    <name type="scientific">Flavobacterium terrae</name>
    <dbReference type="NCBI Taxonomy" id="415425"/>
    <lineage>
        <taxon>Bacteria</taxon>
        <taxon>Pseudomonadati</taxon>
        <taxon>Bacteroidota</taxon>
        <taxon>Flavobacteriia</taxon>
        <taxon>Flavobacteriales</taxon>
        <taxon>Flavobacteriaceae</taxon>
        <taxon>Flavobacterium</taxon>
    </lineage>
</organism>
<reference evidence="2" key="1">
    <citation type="submission" date="2016-11" db="EMBL/GenBank/DDBJ databases">
        <authorList>
            <person name="Varghese N."/>
            <person name="Submissions S."/>
        </authorList>
    </citation>
    <scope>NUCLEOTIDE SEQUENCE [LARGE SCALE GENOMIC DNA]</scope>
    <source>
        <strain evidence="2">DSM 18829</strain>
    </source>
</reference>
<protein>
    <recommendedName>
        <fullName evidence="3">Acetyltransferase (GNAT) domain-containing protein</fullName>
    </recommendedName>
</protein>
<dbReference type="STRING" id="415425.SAMN05444363_1012"/>
<gene>
    <name evidence="1" type="ORF">SAMN05444363_1012</name>
</gene>
<keyword evidence="2" id="KW-1185">Reference proteome</keyword>
<dbReference type="EMBL" id="FQZI01000002">
    <property type="protein sequence ID" value="SHI62506.1"/>
    <property type="molecule type" value="Genomic_DNA"/>
</dbReference>
<dbReference type="OrthoDB" id="9808687at2"/>
<proteinExistence type="predicted"/>
<dbReference type="Gene3D" id="3.40.630.30">
    <property type="match status" value="1"/>
</dbReference>
<name>A0A1M6CNC7_9FLAO</name>